<dbReference type="Gene3D" id="2.40.50.100">
    <property type="match status" value="1"/>
</dbReference>
<dbReference type="RefSeq" id="WP_189432143.1">
    <property type="nucleotide sequence ID" value="NZ_BNAO01000003.1"/>
</dbReference>
<dbReference type="PANTHER" id="PTHR32347:SF23">
    <property type="entry name" value="BLL5650 PROTEIN"/>
    <property type="match status" value="1"/>
</dbReference>
<dbReference type="Gene3D" id="2.40.30.170">
    <property type="match status" value="1"/>
</dbReference>
<accession>A0ABQ3L1Q7</accession>
<protein>
    <submittedName>
        <fullName evidence="4">ABC transporter permease</fullName>
    </submittedName>
</protein>
<evidence type="ECO:0000256" key="3">
    <source>
        <dbReference type="SAM" id="Coils"/>
    </source>
</evidence>
<feature type="coiled-coil region" evidence="3">
    <location>
        <begin position="108"/>
        <end position="143"/>
    </location>
</feature>
<dbReference type="EMBL" id="BNAO01000003">
    <property type="protein sequence ID" value="GHG67578.1"/>
    <property type="molecule type" value="Genomic_DNA"/>
</dbReference>
<dbReference type="PANTHER" id="PTHR32347">
    <property type="entry name" value="EFFLUX SYSTEM COMPONENT YKNX-RELATED"/>
    <property type="match status" value="1"/>
</dbReference>
<dbReference type="InterPro" id="IPR050465">
    <property type="entry name" value="UPF0194_transport"/>
</dbReference>
<comment type="subcellular location">
    <subcellularLocation>
        <location evidence="1">Cell envelope</location>
    </subcellularLocation>
</comment>
<keyword evidence="5" id="KW-1185">Reference proteome</keyword>
<evidence type="ECO:0000256" key="1">
    <source>
        <dbReference type="ARBA" id="ARBA00004196"/>
    </source>
</evidence>
<evidence type="ECO:0000313" key="5">
    <source>
        <dbReference type="Proteomes" id="UP000659697"/>
    </source>
</evidence>
<dbReference type="Proteomes" id="UP000659697">
    <property type="component" value="Unassembled WGS sequence"/>
</dbReference>
<proteinExistence type="predicted"/>
<sequence length="415" mass="45800">MDIKKTKSAKRWQKPLLLLAVLASAGLIATLLASPGHLHKIERSRLLLAQVQQGDLQISVDGYGVLRSDKQTLLTALTSATVQQVLLRPGAQVTEDSIILQLSNPELLQEVEAAAMALAQEEANLKRQRLANQRERLAELSIQAELDANLQMVALRRNAEQQLVESGVVSSLTYQTTVLQQQQMQQRLDLQQQRLGQLSEVIAQSEIIQQEQINQARARYLTMQQRAERLTVRAGMTGVLQRLPVELGQSVAAGQELALVGSDKDLLALVRVSQSRAEQLQVGQLAQINTRRERVAAVVTRITPEVREGTIEVELAFTEGVPASARPELNIDAQIFTAHLANTLYLERPVNSQSHSTSRIFKITDDGRSLSAISLQFGEDAGRFIQVTSGANLGDTFVLSDMATYRDAERIQLLQ</sequence>
<gene>
    <name evidence="4" type="ORF">GCM10010919_16360</name>
</gene>
<evidence type="ECO:0000256" key="2">
    <source>
        <dbReference type="ARBA" id="ARBA00023054"/>
    </source>
</evidence>
<evidence type="ECO:0000313" key="4">
    <source>
        <dbReference type="EMBL" id="GHG67578.1"/>
    </source>
</evidence>
<name>A0ABQ3L1Q7_9ALTE</name>
<organism evidence="4 5">
    <name type="scientific">Alishewanella longhuensis</name>
    <dbReference type="NCBI Taxonomy" id="1091037"/>
    <lineage>
        <taxon>Bacteria</taxon>
        <taxon>Pseudomonadati</taxon>
        <taxon>Pseudomonadota</taxon>
        <taxon>Gammaproteobacteria</taxon>
        <taxon>Alteromonadales</taxon>
        <taxon>Alteromonadaceae</taxon>
        <taxon>Alishewanella</taxon>
    </lineage>
</organism>
<keyword evidence="2 3" id="KW-0175">Coiled coil</keyword>
<reference evidence="5" key="1">
    <citation type="journal article" date="2019" name="Int. J. Syst. Evol. Microbiol.">
        <title>The Global Catalogue of Microorganisms (GCM) 10K type strain sequencing project: providing services to taxonomists for standard genome sequencing and annotation.</title>
        <authorList>
            <consortium name="The Broad Institute Genomics Platform"/>
            <consortium name="The Broad Institute Genome Sequencing Center for Infectious Disease"/>
            <person name="Wu L."/>
            <person name="Ma J."/>
        </authorList>
    </citation>
    <scope>NUCLEOTIDE SEQUENCE [LARGE SCALE GENOMIC DNA]</scope>
    <source>
        <strain evidence="5">CGMCC 1.7003</strain>
    </source>
</reference>
<dbReference type="Gene3D" id="1.10.287.470">
    <property type="entry name" value="Helix hairpin bin"/>
    <property type="match status" value="1"/>
</dbReference>
<comment type="caution">
    <text evidence="4">The sequence shown here is derived from an EMBL/GenBank/DDBJ whole genome shotgun (WGS) entry which is preliminary data.</text>
</comment>